<dbReference type="EMBL" id="FMKA01000005">
    <property type="protein sequence ID" value="SCP96530.1"/>
    <property type="molecule type" value="Genomic_DNA"/>
</dbReference>
<sequence>MIINRPSIRIYTCHADRDILKEICAGIEEEGVLYEIEERQETELDVLCYDAANESVLGTGVGVAFSETGMQMKGVPKGRNLFEVSNPTSGQCRILGANAARAVKRMPFRIF</sequence>
<organism evidence="1 2">
    <name type="scientific">Anaerobium acetethylicum</name>
    <dbReference type="NCBI Taxonomy" id="1619234"/>
    <lineage>
        <taxon>Bacteria</taxon>
        <taxon>Bacillati</taxon>
        <taxon>Bacillota</taxon>
        <taxon>Clostridia</taxon>
        <taxon>Lachnospirales</taxon>
        <taxon>Lachnospiraceae</taxon>
        <taxon>Anaerobium</taxon>
    </lineage>
</organism>
<keyword evidence="2" id="KW-1185">Reference proteome</keyword>
<reference evidence="1 2" key="1">
    <citation type="submission" date="2016-09" db="EMBL/GenBank/DDBJ databases">
        <authorList>
            <person name="Capua I."/>
            <person name="De Benedictis P."/>
            <person name="Joannis T."/>
            <person name="Lombin L.H."/>
            <person name="Cattoli G."/>
        </authorList>
    </citation>
    <scope>NUCLEOTIDE SEQUENCE [LARGE SCALE GENOMIC DNA]</scope>
    <source>
        <strain evidence="1 2">GluBS11</strain>
    </source>
</reference>
<dbReference type="AlphaFoldDB" id="A0A1D3TRY3"/>
<evidence type="ECO:0000313" key="2">
    <source>
        <dbReference type="Proteomes" id="UP000199315"/>
    </source>
</evidence>
<dbReference type="SUPFAM" id="SSF52968">
    <property type="entry name" value="B12-dependent dehydatase associated subunit"/>
    <property type="match status" value="1"/>
</dbReference>
<dbReference type="InterPro" id="IPR010254">
    <property type="entry name" value="B12-dep_deHydtase_bsu"/>
</dbReference>
<dbReference type="STRING" id="1619234.SAMN05421730_100561"/>
<protein>
    <submittedName>
        <fullName evidence="1">Dehydratase medium subunit</fullName>
    </submittedName>
</protein>
<proteinExistence type="predicted"/>
<accession>A0A1D3TRY3</accession>
<dbReference type="Pfam" id="PF02288">
    <property type="entry name" value="Dehydratase_MU"/>
    <property type="match status" value="1"/>
</dbReference>
<name>A0A1D3TRY3_9FIRM</name>
<evidence type="ECO:0000313" key="1">
    <source>
        <dbReference type="EMBL" id="SCP96530.1"/>
    </source>
</evidence>
<dbReference type="OrthoDB" id="308037at2"/>
<gene>
    <name evidence="1" type="ORF">SAMN05421730_100561</name>
</gene>
<dbReference type="Proteomes" id="UP000199315">
    <property type="component" value="Unassembled WGS sequence"/>
</dbReference>
<dbReference type="InterPro" id="IPR003208">
    <property type="entry name" value="Dehydtase/Dehydtase_re"/>
</dbReference>
<dbReference type="Gene3D" id="3.40.50.10150">
    <property type="entry name" value="B12-dependent dehydatase associated subunit"/>
    <property type="match status" value="1"/>
</dbReference>
<dbReference type="RefSeq" id="WP_091231848.1">
    <property type="nucleotide sequence ID" value="NZ_FMKA01000005.1"/>
</dbReference>